<sequence>MTFLERCRYLFFVGLLPVGLFLSACEENKKTPAIPQREAGYAVLDPQRVHKKAAQLQQYAAAHGYNTQYALLIDFRVFSGNPRFVCYDLRRRRILSKGLVCHGQGPDYRVEKPVFSNVNGSRCSSLGRYRIGGKYNGRFGTAYKLYGLDSSNSRAFERFVVLHGHACVPEEAQLQGLCRSDGCPTLNPAYFETVQTYLDKPGKPVLLWIYH</sequence>
<reference evidence="1 2" key="1">
    <citation type="submission" date="2022-10" db="EMBL/GenBank/DDBJ databases">
        <title>Chitinophaga nivalis PC15 sp. nov., isolated from Pyeongchang county, South Korea.</title>
        <authorList>
            <person name="Trinh H.N."/>
        </authorList>
    </citation>
    <scope>NUCLEOTIDE SEQUENCE [LARGE SCALE GENOMIC DNA]</scope>
    <source>
        <strain evidence="1 2">PC14</strain>
    </source>
</reference>
<accession>A0ABT3IKR9</accession>
<dbReference type="PROSITE" id="PS51257">
    <property type="entry name" value="PROKAR_LIPOPROTEIN"/>
    <property type="match status" value="1"/>
</dbReference>
<protein>
    <submittedName>
        <fullName evidence="1">Murein L,D-transpeptidase catalytic domain family protein</fullName>
    </submittedName>
</protein>
<dbReference type="Proteomes" id="UP001207742">
    <property type="component" value="Unassembled WGS sequence"/>
</dbReference>
<name>A0ABT3IKR9_9BACT</name>
<evidence type="ECO:0000313" key="2">
    <source>
        <dbReference type="Proteomes" id="UP001207742"/>
    </source>
</evidence>
<keyword evidence="2" id="KW-1185">Reference proteome</keyword>
<dbReference type="PANTHER" id="PTHR38477:SF1">
    <property type="entry name" value="MUREIN L,D-TRANSPEPTIDASE CATALYTIC DOMAIN FAMILY PROTEIN"/>
    <property type="match status" value="1"/>
</dbReference>
<dbReference type="Pfam" id="PF13645">
    <property type="entry name" value="YkuD_2"/>
    <property type="match status" value="1"/>
</dbReference>
<dbReference type="InterPro" id="IPR032676">
    <property type="entry name" value="YkuD_2"/>
</dbReference>
<organism evidence="1 2">
    <name type="scientific">Chitinophaga nivalis</name>
    <dbReference type="NCBI Taxonomy" id="2991709"/>
    <lineage>
        <taxon>Bacteria</taxon>
        <taxon>Pseudomonadati</taxon>
        <taxon>Bacteroidota</taxon>
        <taxon>Chitinophagia</taxon>
        <taxon>Chitinophagales</taxon>
        <taxon>Chitinophagaceae</taxon>
        <taxon>Chitinophaga</taxon>
    </lineage>
</organism>
<dbReference type="EMBL" id="JAPDNS010000001">
    <property type="protein sequence ID" value="MCW3484549.1"/>
    <property type="molecule type" value="Genomic_DNA"/>
</dbReference>
<evidence type="ECO:0000313" key="1">
    <source>
        <dbReference type="EMBL" id="MCW3484549.1"/>
    </source>
</evidence>
<gene>
    <name evidence="1" type="ORF">OL497_11630</name>
</gene>
<dbReference type="PANTHER" id="PTHR38477">
    <property type="entry name" value="HYPOTHETICAL EXPORTED PROTEIN"/>
    <property type="match status" value="1"/>
</dbReference>
<dbReference type="RefSeq" id="WP_264730255.1">
    <property type="nucleotide sequence ID" value="NZ_JAPDNR010000001.1"/>
</dbReference>
<comment type="caution">
    <text evidence="1">The sequence shown here is derived from an EMBL/GenBank/DDBJ whole genome shotgun (WGS) entry which is preliminary data.</text>
</comment>
<proteinExistence type="predicted"/>